<feature type="compositionally biased region" description="Pro residues" evidence="1">
    <location>
        <begin position="671"/>
        <end position="690"/>
    </location>
</feature>
<proteinExistence type="predicted"/>
<accession>A0A8J4BQJ7</accession>
<comment type="caution">
    <text evidence="2">The sequence shown here is derived from an EMBL/GenBank/DDBJ whole genome shotgun (WGS) entry which is preliminary data.</text>
</comment>
<gene>
    <name evidence="2" type="ORF">Vafri_20325</name>
</gene>
<evidence type="ECO:0000256" key="1">
    <source>
        <dbReference type="SAM" id="MobiDB-lite"/>
    </source>
</evidence>
<name>A0A8J4BQJ7_9CHLO</name>
<organism evidence="2 3">
    <name type="scientific">Volvox africanus</name>
    <dbReference type="NCBI Taxonomy" id="51714"/>
    <lineage>
        <taxon>Eukaryota</taxon>
        <taxon>Viridiplantae</taxon>
        <taxon>Chlorophyta</taxon>
        <taxon>core chlorophytes</taxon>
        <taxon>Chlorophyceae</taxon>
        <taxon>CS clade</taxon>
        <taxon>Chlamydomonadales</taxon>
        <taxon>Volvocaceae</taxon>
        <taxon>Volvox</taxon>
    </lineage>
</organism>
<dbReference type="EMBL" id="BNCO01000090">
    <property type="protein sequence ID" value="GIL66806.1"/>
    <property type="molecule type" value="Genomic_DNA"/>
</dbReference>
<dbReference type="AlphaFoldDB" id="A0A8J4BQJ7"/>
<feature type="compositionally biased region" description="Pro residues" evidence="1">
    <location>
        <begin position="710"/>
        <end position="730"/>
    </location>
</feature>
<keyword evidence="3" id="KW-1185">Reference proteome</keyword>
<feature type="region of interest" description="Disordered" evidence="1">
    <location>
        <begin position="657"/>
        <end position="733"/>
    </location>
</feature>
<evidence type="ECO:0000313" key="3">
    <source>
        <dbReference type="Proteomes" id="UP000747399"/>
    </source>
</evidence>
<evidence type="ECO:0000313" key="2">
    <source>
        <dbReference type="EMBL" id="GIL66806.1"/>
    </source>
</evidence>
<feature type="region of interest" description="Disordered" evidence="1">
    <location>
        <begin position="302"/>
        <end position="507"/>
    </location>
</feature>
<feature type="compositionally biased region" description="Pro residues" evidence="1">
    <location>
        <begin position="302"/>
        <end position="502"/>
    </location>
</feature>
<dbReference type="PRINTS" id="PR01217">
    <property type="entry name" value="PRICHEXTENSN"/>
</dbReference>
<dbReference type="Proteomes" id="UP000747399">
    <property type="component" value="Unassembled WGS sequence"/>
</dbReference>
<reference evidence="2" key="1">
    <citation type="journal article" date="2021" name="Proc. Natl. Acad. Sci. U.S.A.">
        <title>Three genomes in the algal genus Volvox reveal the fate of a haploid sex-determining region after a transition to homothallism.</title>
        <authorList>
            <person name="Yamamoto K."/>
            <person name="Hamaji T."/>
            <person name="Kawai-Toyooka H."/>
            <person name="Matsuzaki R."/>
            <person name="Takahashi F."/>
            <person name="Nishimura Y."/>
            <person name="Kawachi M."/>
            <person name="Noguchi H."/>
            <person name="Minakuchi Y."/>
            <person name="Umen J.G."/>
            <person name="Toyoda A."/>
            <person name="Nozaki H."/>
        </authorList>
    </citation>
    <scope>NUCLEOTIDE SEQUENCE</scope>
    <source>
        <strain evidence="2">NIES-3780</strain>
    </source>
</reference>
<protein>
    <submittedName>
        <fullName evidence="2">Uncharacterized protein</fullName>
    </submittedName>
</protein>
<sequence length="941" mass="99755">MNALGTGADARGLGALRLALLVVCCGGLVLAHAEATRVALYMSEGKGVLDFAWDNGPKNLEGQLQQLGFDVQSSDGQPTLSGADLPKAYIIPAQNGPNFYSSEEDMSAVSSYLASGGLVVVLDANHGQGEALRSFVSKALGYQGSWISCKELREVADEQLMLTEYASSFLSAMNWPESLENAQTTSLVSWCQHEDSAASIVPLYSANSDETSVAVQAFGKAALSGAIVWMGYNWKDGQQQQWGQLLKKLVEDFAQGAYHAPLTGNADLHPIQGEAVLEAAANVADDAADVVRRFLQGGVSYPPPLAPPPLSPPSPEPPSPPPPSPDPPSPEPPSPPPPSPDPPSPEPPSPPPPSPEPSPPPPSPPPSPAPPVPSPPPSPPPPAPPPPSPPPPNPPPPSPPPPSPPPPSPPPPSPPPSPPSPPAPPPTPPSPPSPPSPPPRPPPPPSPKPPSPPPAPPPPRPPPPPSPNPPPSPPPSPRPPPPRPPPPPSPPPSPPPPPPLPPGKGLQKNNYTVVIEDVDFGDDFNLPKYVQESRKAIAETFGVPVGFVRVVFVVFPNGTTVDTNRYNRRRAMESPLRIFSKMEINEIFAGVDPKPSAFLHTESSPYIEGNFEQALVEEGEALAEMRRVLQSSETRKDGFQVGFTLFSVIDVPFPPSPPPSPPLLPGTFAPPRLPPLPPSPPPSPPSPPPINLNDLVNALNATSATVGFNPPSPPPPSPPPRTPPSGPAPNPSKVMVVNMTAFGAKGRSRNLVWYNDPDFRDQLRPRAPLQLVDQQKPNCPPKCGACQFAWKATRNNMEVYVFFKDPVQISKIFLKQIKNSGVITIQMLKWVYPPQGFTDSSLLGRTVWNVTDDTSMCQSVLVVRIPPKKSGINKPVPPTGSQENLPPALSTDAVGGVKITMGRPKNAGKNYGPFLEWVRFGGRVLYPKDASIYAPFAKKKK</sequence>